<dbReference type="RefSeq" id="XP_038984459.1">
    <property type="nucleotide sequence ID" value="XM_039128531.1"/>
</dbReference>
<feature type="region of interest" description="Disordered" evidence="1">
    <location>
        <begin position="677"/>
        <end position="696"/>
    </location>
</feature>
<dbReference type="InterPro" id="IPR040256">
    <property type="entry name" value="At4g02000-like"/>
</dbReference>
<feature type="region of interest" description="Disordered" evidence="1">
    <location>
        <begin position="1"/>
        <end position="42"/>
    </location>
</feature>
<reference evidence="4" key="2">
    <citation type="submission" date="2025-08" db="UniProtKB">
        <authorList>
            <consortium name="RefSeq"/>
        </authorList>
    </citation>
    <scope>IDENTIFICATION</scope>
    <source>
        <tissue evidence="4">Young leaves</tissue>
    </source>
</reference>
<dbReference type="AlphaFoldDB" id="A0A8B9AMC3"/>
<dbReference type="PANTHER" id="PTHR31286:SF99">
    <property type="entry name" value="DUF4283 DOMAIN-CONTAINING PROTEIN"/>
    <property type="match status" value="1"/>
</dbReference>
<evidence type="ECO:0000256" key="1">
    <source>
        <dbReference type="SAM" id="MobiDB-lite"/>
    </source>
</evidence>
<organism evidence="3 4">
    <name type="scientific">Phoenix dactylifera</name>
    <name type="common">Date palm</name>
    <dbReference type="NCBI Taxonomy" id="42345"/>
    <lineage>
        <taxon>Eukaryota</taxon>
        <taxon>Viridiplantae</taxon>
        <taxon>Streptophyta</taxon>
        <taxon>Embryophyta</taxon>
        <taxon>Tracheophyta</taxon>
        <taxon>Spermatophyta</taxon>
        <taxon>Magnoliopsida</taxon>
        <taxon>Liliopsida</taxon>
        <taxon>Arecaceae</taxon>
        <taxon>Coryphoideae</taxon>
        <taxon>Phoeniceae</taxon>
        <taxon>Phoenix</taxon>
    </lineage>
</organism>
<dbReference type="Proteomes" id="UP000228380">
    <property type="component" value="Chromosome 8"/>
</dbReference>
<evidence type="ECO:0000259" key="2">
    <source>
        <dbReference type="Pfam" id="PF14111"/>
    </source>
</evidence>
<evidence type="ECO:0000313" key="3">
    <source>
        <dbReference type="Proteomes" id="UP000228380"/>
    </source>
</evidence>
<feature type="domain" description="DUF4283" evidence="2">
    <location>
        <begin position="115"/>
        <end position="160"/>
    </location>
</feature>
<feature type="region of interest" description="Disordered" evidence="1">
    <location>
        <begin position="275"/>
        <end position="523"/>
    </location>
</feature>
<feature type="compositionally biased region" description="Low complexity" evidence="1">
    <location>
        <begin position="344"/>
        <end position="363"/>
    </location>
</feature>
<name>A0A8B9AMC3_PHODC</name>
<accession>A0A8B9AMC3</accession>
<sequence>MAEAGGTPALGKGGAQRKPSSGIAAKRPSWADVTKGVPRPPVWTCHRTPSRELEELQNRFPEVVEVPEEELEEVRSEWRSTTVLVRSLGRSIPADWVVKEIRRAGKLDYDAECFTLSEGVIAIRFANENDREAAMRNGPWMVAGQVLAMDRWRPSFVPKPGCFGRVVVWLRLPSLPMDFWKKEAIFRVAARAGTPLALDGFTEQRRRYGFARVKVELDASAPLVPGTWVRGSSADGGAPFWQGFVYENLPVPCAKCGRVGHSAVGCVFVPPAEGRLNPEEISGGSEEVRDGIDASETPKQAETGRERPREAGAFGPWLVTNRIGPTPPAFRKKESPRPDAGKTAGPAASGASPSRPGDGPASPIDLEGWQKPSKVARRRTPEKDVSEAGASRPMGGPSQPGAGSGSDAELTQDSGRVAPCVGRLEERPNASGGLRLGGPTQSPMKRFRSPPRRAVGAGLSTGDSTTSGEGKTPVQVKGRRPAVFFRQRSRSSPPPLAPVGERPPRVDQQPAGGDVRLEPAASTGGRLARSLSLAADLTELGRTASQTMASGELLTVSTDVVSGTESGSDGQVTSALKGNSPCQMARVYSEPEASKVKGEIVASDAGELALKSGGGKDLSECVGKGGETGTIGTGSVDGLCHMAQGNSQHPQILAQLMASAKGMRSDSLGGVECMDEDAGGSHSSGVGSCAGPLGAL</sequence>
<dbReference type="Pfam" id="PF14111">
    <property type="entry name" value="DUF4283"/>
    <property type="match status" value="1"/>
</dbReference>
<dbReference type="KEGG" id="pda:120111476"/>
<gene>
    <name evidence="4" type="primary">LOC120111476</name>
</gene>
<dbReference type="InterPro" id="IPR025558">
    <property type="entry name" value="DUF4283"/>
</dbReference>
<dbReference type="PANTHER" id="PTHR31286">
    <property type="entry name" value="GLYCINE-RICH CELL WALL STRUCTURAL PROTEIN 1.8-LIKE"/>
    <property type="match status" value="1"/>
</dbReference>
<protein>
    <submittedName>
        <fullName evidence="4">Dapper homolog 3-like</fullName>
    </submittedName>
</protein>
<feature type="compositionally biased region" description="Basic and acidic residues" evidence="1">
    <location>
        <begin position="331"/>
        <end position="340"/>
    </location>
</feature>
<dbReference type="GeneID" id="120111476"/>
<reference evidence="3" key="1">
    <citation type="journal article" date="2019" name="Nat. Commun.">
        <title>Genome-wide association mapping of date palm fruit traits.</title>
        <authorList>
            <person name="Hazzouri K.M."/>
            <person name="Gros-Balthazard M."/>
            <person name="Flowers J.M."/>
            <person name="Copetti D."/>
            <person name="Lemansour A."/>
            <person name="Lebrun M."/>
            <person name="Masmoudi K."/>
            <person name="Ferrand S."/>
            <person name="Dhar M.I."/>
            <person name="Fresquez Z.A."/>
            <person name="Rosas U."/>
            <person name="Zhang J."/>
            <person name="Talag J."/>
            <person name="Lee S."/>
            <person name="Kudrna D."/>
            <person name="Powell R.F."/>
            <person name="Leitch I.J."/>
            <person name="Krueger R.R."/>
            <person name="Wing R.A."/>
            <person name="Amiri K.M.A."/>
            <person name="Purugganan M.D."/>
        </authorList>
    </citation>
    <scope>NUCLEOTIDE SEQUENCE [LARGE SCALE GENOMIC DNA]</scope>
    <source>
        <strain evidence="3">cv. Khalas</strain>
    </source>
</reference>
<evidence type="ECO:0000313" key="4">
    <source>
        <dbReference type="RefSeq" id="XP_038984459.1"/>
    </source>
</evidence>
<dbReference type="OrthoDB" id="1926761at2759"/>
<proteinExistence type="predicted"/>
<keyword evidence="3" id="KW-1185">Reference proteome</keyword>